<sequence>MKSNFVSKKIWIEIFQAIGLTDSKMQQWHQEFERRHPDGHQEFLEWIDIPAEEITKIRSA</sequence>
<reference evidence="1 2" key="1">
    <citation type="submission" date="2016-03" db="EMBL/GenBank/DDBJ databases">
        <title>Chemosynthetic sulphur-oxidizing symbionts of marine invertebrate animals are capable of nitrogen fixation.</title>
        <authorList>
            <person name="Petersen J.M."/>
            <person name="Kemper A."/>
            <person name="Gruber-Vodicka H."/>
            <person name="Cardini U."/>
            <person name="Geest Mvander."/>
            <person name="Kleiner M."/>
            <person name="Bulgheresi S."/>
            <person name="Fussmann M."/>
            <person name="Herbold C."/>
            <person name="Seah B.K.B."/>
            <person name="Antony C.Paul."/>
            <person name="Liu D."/>
            <person name="Belitz A."/>
            <person name="Weber M."/>
        </authorList>
    </citation>
    <scope>NUCLEOTIDE SEQUENCE [LARGE SCALE GENOMIC DNA]</scope>
    <source>
        <strain evidence="1">G_D</strain>
    </source>
</reference>
<dbReference type="RefSeq" id="WP_069003453.1">
    <property type="nucleotide sequence ID" value="NZ_LVJX01000004.1"/>
</dbReference>
<name>A0A1E2UM93_9GAMM</name>
<accession>A0A1E2UM93</accession>
<dbReference type="Proteomes" id="UP000094849">
    <property type="component" value="Unassembled WGS sequence"/>
</dbReference>
<evidence type="ECO:0000313" key="2">
    <source>
        <dbReference type="Proteomes" id="UP000094849"/>
    </source>
</evidence>
<gene>
    <name evidence="1" type="ORF">A3196_03065</name>
</gene>
<keyword evidence="2" id="KW-1185">Reference proteome</keyword>
<dbReference type="EMBL" id="LVJZ01000003">
    <property type="protein sequence ID" value="ODB95821.1"/>
    <property type="molecule type" value="Genomic_DNA"/>
</dbReference>
<evidence type="ECO:0000313" key="1">
    <source>
        <dbReference type="EMBL" id="ODB95821.1"/>
    </source>
</evidence>
<comment type="caution">
    <text evidence="1">The sequence shown here is derived from an EMBL/GenBank/DDBJ whole genome shotgun (WGS) entry which is preliminary data.</text>
</comment>
<organism evidence="1 2">
    <name type="scientific">Candidatus Thiodiazotropha endoloripes</name>
    <dbReference type="NCBI Taxonomy" id="1818881"/>
    <lineage>
        <taxon>Bacteria</taxon>
        <taxon>Pseudomonadati</taxon>
        <taxon>Pseudomonadota</taxon>
        <taxon>Gammaproteobacteria</taxon>
        <taxon>Chromatiales</taxon>
        <taxon>Sedimenticolaceae</taxon>
        <taxon>Candidatus Thiodiazotropha</taxon>
    </lineage>
</organism>
<dbReference type="STRING" id="1818881.A3196_03065"/>
<proteinExistence type="predicted"/>
<protein>
    <submittedName>
        <fullName evidence="1">Uncharacterized protein</fullName>
    </submittedName>
</protein>
<dbReference type="AlphaFoldDB" id="A0A1E2UM93"/>